<accession>A0ABW6V941</accession>
<gene>
    <name evidence="1" type="ORF">ACFY05_21720</name>
</gene>
<dbReference type="EMBL" id="JBIAXI010000013">
    <property type="protein sequence ID" value="MFF4775476.1"/>
    <property type="molecule type" value="Genomic_DNA"/>
</dbReference>
<dbReference type="RefSeq" id="WP_387343700.1">
    <property type="nucleotide sequence ID" value="NZ_JBIAXI010000013.1"/>
</dbReference>
<proteinExistence type="predicted"/>
<evidence type="ECO:0000313" key="1">
    <source>
        <dbReference type="EMBL" id="MFF4775476.1"/>
    </source>
</evidence>
<sequence>MTKPSTSTRQLLPLSVWLCADEQPERDQDATGCPRRNTLVGIELARHLISACTKPGELIVETHPVNAATLACAVLQARKVIALVPKVAYAQAIRAQLQEIFPAKELTGVRLRPSSPQQMESALAKQAGTAGLVIYAPPCHSGQQCPACPDSGDSANERPAVMRGAWQVLGDGGHLAVVTAPHREGERLRDQAPALIRAARAAGFTYTQHVIALRVPVREGELVVQAAPEGLGHLYDIRTPATPVTVGVHADVLLFTKVASHGGTR</sequence>
<reference evidence="1 2" key="1">
    <citation type="submission" date="2024-10" db="EMBL/GenBank/DDBJ databases">
        <title>The Natural Products Discovery Center: Release of the First 8490 Sequenced Strains for Exploring Actinobacteria Biosynthetic Diversity.</title>
        <authorList>
            <person name="Kalkreuter E."/>
            <person name="Kautsar S.A."/>
            <person name="Yang D."/>
            <person name="Bader C.D."/>
            <person name="Teijaro C.N."/>
            <person name="Fluegel L."/>
            <person name="Davis C.M."/>
            <person name="Simpson J.R."/>
            <person name="Lauterbach L."/>
            <person name="Steele A.D."/>
            <person name="Gui C."/>
            <person name="Meng S."/>
            <person name="Li G."/>
            <person name="Viehrig K."/>
            <person name="Ye F."/>
            <person name="Su P."/>
            <person name="Kiefer A.F."/>
            <person name="Nichols A."/>
            <person name="Cepeda A.J."/>
            <person name="Yan W."/>
            <person name="Fan B."/>
            <person name="Jiang Y."/>
            <person name="Adhikari A."/>
            <person name="Zheng C.-J."/>
            <person name="Schuster L."/>
            <person name="Cowan T.M."/>
            <person name="Smanski M.J."/>
            <person name="Chevrette M.G."/>
            <person name="De Carvalho L.P.S."/>
            <person name="Shen B."/>
        </authorList>
    </citation>
    <scope>NUCLEOTIDE SEQUENCE [LARGE SCALE GENOMIC DNA]</scope>
    <source>
        <strain evidence="1 2">NPDC001281</strain>
    </source>
</reference>
<protein>
    <submittedName>
        <fullName evidence="1">Uncharacterized protein</fullName>
    </submittedName>
</protein>
<dbReference type="Proteomes" id="UP001602119">
    <property type="component" value="Unassembled WGS sequence"/>
</dbReference>
<comment type="caution">
    <text evidence="1">The sequence shown here is derived from an EMBL/GenBank/DDBJ whole genome shotgun (WGS) entry which is preliminary data.</text>
</comment>
<evidence type="ECO:0000313" key="2">
    <source>
        <dbReference type="Proteomes" id="UP001602119"/>
    </source>
</evidence>
<organism evidence="1 2">
    <name type="scientific">Microtetraspora fusca</name>
    <dbReference type="NCBI Taxonomy" id="1997"/>
    <lineage>
        <taxon>Bacteria</taxon>
        <taxon>Bacillati</taxon>
        <taxon>Actinomycetota</taxon>
        <taxon>Actinomycetes</taxon>
        <taxon>Streptosporangiales</taxon>
        <taxon>Streptosporangiaceae</taxon>
        <taxon>Microtetraspora</taxon>
    </lineage>
</organism>
<name>A0ABW6V941_MICFU</name>
<keyword evidence="2" id="KW-1185">Reference proteome</keyword>